<keyword evidence="5" id="KW-0378">Hydrolase</keyword>
<proteinExistence type="predicted"/>
<keyword evidence="7" id="KW-0624">Polysaccharide degradation</keyword>
<evidence type="ECO:0000256" key="1">
    <source>
        <dbReference type="ARBA" id="ARBA00004613"/>
    </source>
</evidence>
<dbReference type="SUPFAM" id="SSF53474">
    <property type="entry name" value="alpha/beta-Hydrolases"/>
    <property type="match status" value="1"/>
</dbReference>
<sequence length="191" mass="21309">EWDPGDNGIPNINENDVYFTEQLISDINNDYNVNLSQVYAIGYSNGGMMAYGLACSLSDRIAAVGIMSGIMLPGDICDENEFTSIIHFHGIADDVLPYEGNEWYQSISDVVNFWLNHNNIPTSSLVTTELNGGDVVRDEYTGGNENTSVVLYTVHEEYDKPGGHVWFSDDIDGTNPNQILWDFLFTYSLND</sequence>
<evidence type="ECO:0000256" key="6">
    <source>
        <dbReference type="ARBA" id="ARBA00023277"/>
    </source>
</evidence>
<name>X0USK1_9ZZZZ</name>
<feature type="domain" description="Phospholipase/carboxylesterase/thioesterase" evidence="8">
    <location>
        <begin position="28"/>
        <end position="101"/>
    </location>
</feature>
<evidence type="ECO:0000256" key="2">
    <source>
        <dbReference type="ARBA" id="ARBA00022525"/>
    </source>
</evidence>
<protein>
    <recommendedName>
        <fullName evidence="8">Phospholipase/carboxylesterase/thioesterase domain-containing protein</fullName>
    </recommendedName>
</protein>
<dbReference type="Pfam" id="PF02230">
    <property type="entry name" value="Abhydrolase_2"/>
    <property type="match status" value="1"/>
</dbReference>
<evidence type="ECO:0000256" key="5">
    <source>
        <dbReference type="ARBA" id="ARBA00022801"/>
    </source>
</evidence>
<keyword evidence="2" id="KW-0964">Secreted</keyword>
<evidence type="ECO:0000256" key="3">
    <source>
        <dbReference type="ARBA" id="ARBA00022651"/>
    </source>
</evidence>
<gene>
    <name evidence="9" type="ORF">S01H1_21000</name>
</gene>
<dbReference type="PANTHER" id="PTHR38050:SF2">
    <property type="entry name" value="FERULOYL ESTERASE C-RELATED"/>
    <property type="match status" value="1"/>
</dbReference>
<comment type="subcellular location">
    <subcellularLocation>
        <location evidence="1">Secreted</location>
    </subcellularLocation>
</comment>
<evidence type="ECO:0000256" key="7">
    <source>
        <dbReference type="ARBA" id="ARBA00023326"/>
    </source>
</evidence>
<evidence type="ECO:0000259" key="8">
    <source>
        <dbReference type="Pfam" id="PF02230"/>
    </source>
</evidence>
<evidence type="ECO:0000256" key="4">
    <source>
        <dbReference type="ARBA" id="ARBA00022729"/>
    </source>
</evidence>
<dbReference type="InterPro" id="IPR029058">
    <property type="entry name" value="AB_hydrolase_fold"/>
</dbReference>
<comment type="caution">
    <text evidence="9">The sequence shown here is derived from an EMBL/GenBank/DDBJ whole genome shotgun (WGS) entry which is preliminary data.</text>
</comment>
<dbReference type="GO" id="GO:0005576">
    <property type="term" value="C:extracellular region"/>
    <property type="evidence" value="ECO:0007669"/>
    <property type="project" value="UniProtKB-SubCell"/>
</dbReference>
<keyword evidence="4" id="KW-0732">Signal</keyword>
<keyword evidence="6" id="KW-0119">Carbohydrate metabolism</keyword>
<dbReference type="Gene3D" id="3.40.50.1820">
    <property type="entry name" value="alpha/beta hydrolase"/>
    <property type="match status" value="1"/>
</dbReference>
<keyword evidence="3" id="KW-0858">Xylan degradation</keyword>
<accession>X0USK1</accession>
<feature type="non-terminal residue" evidence="9">
    <location>
        <position position="1"/>
    </location>
</feature>
<evidence type="ECO:0000313" key="9">
    <source>
        <dbReference type="EMBL" id="GAF91425.1"/>
    </source>
</evidence>
<organism evidence="9">
    <name type="scientific">marine sediment metagenome</name>
    <dbReference type="NCBI Taxonomy" id="412755"/>
    <lineage>
        <taxon>unclassified sequences</taxon>
        <taxon>metagenomes</taxon>
        <taxon>ecological metagenomes</taxon>
    </lineage>
</organism>
<dbReference type="PANTHER" id="PTHR38050">
    <property type="match status" value="1"/>
</dbReference>
<dbReference type="AlphaFoldDB" id="X0USK1"/>
<dbReference type="GO" id="GO:0030600">
    <property type="term" value="F:feruloyl esterase activity"/>
    <property type="evidence" value="ECO:0007669"/>
    <property type="project" value="InterPro"/>
</dbReference>
<dbReference type="EMBL" id="BARS01011575">
    <property type="protein sequence ID" value="GAF91425.1"/>
    <property type="molecule type" value="Genomic_DNA"/>
</dbReference>
<dbReference type="GO" id="GO:0045493">
    <property type="term" value="P:xylan catabolic process"/>
    <property type="evidence" value="ECO:0007669"/>
    <property type="project" value="UniProtKB-KW"/>
</dbReference>
<dbReference type="InterPro" id="IPR043595">
    <property type="entry name" value="FaeB/C/D"/>
</dbReference>
<dbReference type="InterPro" id="IPR003140">
    <property type="entry name" value="PLipase/COase/thioEstase"/>
</dbReference>
<reference evidence="9" key="1">
    <citation type="journal article" date="2014" name="Front. Microbiol.">
        <title>High frequency of phylogenetically diverse reductive dehalogenase-homologous genes in deep subseafloor sedimentary metagenomes.</title>
        <authorList>
            <person name="Kawai M."/>
            <person name="Futagami T."/>
            <person name="Toyoda A."/>
            <person name="Takaki Y."/>
            <person name="Nishi S."/>
            <person name="Hori S."/>
            <person name="Arai W."/>
            <person name="Tsubouchi T."/>
            <person name="Morono Y."/>
            <person name="Uchiyama I."/>
            <person name="Ito T."/>
            <person name="Fujiyama A."/>
            <person name="Inagaki F."/>
            <person name="Takami H."/>
        </authorList>
    </citation>
    <scope>NUCLEOTIDE SEQUENCE</scope>
    <source>
        <strain evidence="9">Expedition CK06-06</strain>
    </source>
</reference>